<evidence type="ECO:0000256" key="1">
    <source>
        <dbReference type="SAM" id="MobiDB-lite"/>
    </source>
</evidence>
<dbReference type="AlphaFoldDB" id="A0A7W7H0F9"/>
<name>A0A7W7H0F9_9ACTN</name>
<evidence type="ECO:0000313" key="4">
    <source>
        <dbReference type="Proteomes" id="UP000546162"/>
    </source>
</evidence>
<dbReference type="InterPro" id="IPR010982">
    <property type="entry name" value="Lambda_DNA-bd_dom_sf"/>
</dbReference>
<evidence type="ECO:0000313" key="3">
    <source>
        <dbReference type="EMBL" id="MBB4741628.1"/>
    </source>
</evidence>
<evidence type="ECO:0000259" key="2">
    <source>
        <dbReference type="PROSITE" id="PS50943"/>
    </source>
</evidence>
<organism evidence="3 4">
    <name type="scientific">Actinoplanes octamycinicus</name>
    <dbReference type="NCBI Taxonomy" id="135948"/>
    <lineage>
        <taxon>Bacteria</taxon>
        <taxon>Bacillati</taxon>
        <taxon>Actinomycetota</taxon>
        <taxon>Actinomycetes</taxon>
        <taxon>Micromonosporales</taxon>
        <taxon>Micromonosporaceae</taxon>
        <taxon>Actinoplanes</taxon>
    </lineage>
</organism>
<feature type="region of interest" description="Disordered" evidence="1">
    <location>
        <begin position="102"/>
        <end position="126"/>
    </location>
</feature>
<feature type="domain" description="HTH cro/C1-type" evidence="2">
    <location>
        <begin position="46"/>
        <end position="91"/>
    </location>
</feature>
<dbReference type="SUPFAM" id="SSF47413">
    <property type="entry name" value="lambda repressor-like DNA-binding domains"/>
    <property type="match status" value="1"/>
</dbReference>
<keyword evidence="4" id="KW-1185">Reference proteome</keyword>
<keyword evidence="3" id="KW-0966">Cell projection</keyword>
<comment type="caution">
    <text evidence="3">The sequence shown here is derived from an EMBL/GenBank/DDBJ whole genome shotgun (WGS) entry which is preliminary data.</text>
</comment>
<accession>A0A7W7H0F9</accession>
<keyword evidence="3" id="KW-0282">Flagellum</keyword>
<dbReference type="SUPFAM" id="SSF158791">
    <property type="entry name" value="MgtE N-terminal domain-like"/>
    <property type="match status" value="2"/>
</dbReference>
<proteinExistence type="predicted"/>
<dbReference type="RefSeq" id="WP_185042083.1">
    <property type="nucleotide sequence ID" value="NZ_BAABFG010000005.1"/>
</dbReference>
<dbReference type="Pfam" id="PF03448">
    <property type="entry name" value="MgtE_N"/>
    <property type="match status" value="1"/>
</dbReference>
<dbReference type="Proteomes" id="UP000546162">
    <property type="component" value="Unassembled WGS sequence"/>
</dbReference>
<sequence>MDPASSIVTPASVPDPRATETVADLADQLRQLRLAAHRPAPTDNPLTLRQLAVLTGLPHSTLGNAESGRVLPRVEVVYRIAQACGVPDDQLPWWTAARNRVAGRRRRAPHPAPPPPPRERRAEPVPDQPILADDLLLELGGTAVDKAAELLAGRAPESVVAFLQRLHPALVAKLLATMDPVLATGHLSGLSPQHAVACLDATDPGTAARLLTLTPVTAAVAHLTAMNPEAAARALAVMPGTALAARLPHLDVDLVRRTARTMPVEQRTALLTGAPLPPAVTGELLFSLGFDGSLALLRAAGARVAARLLTALPADPAAGLLAELPARDAAAMLKQMPAEQAAARLLGMTDRQAAERLAPLSPRPLGDVLAHLPVPCAARVLAWFADARRRAVLQRMRPERAMPIRWHTETATYRLWLPTLATEAATSGATSAPTLAELATAGPPPPALTPGTGGPAATG</sequence>
<dbReference type="EMBL" id="JACHNB010000001">
    <property type="protein sequence ID" value="MBB4741628.1"/>
    <property type="molecule type" value="Genomic_DNA"/>
</dbReference>
<dbReference type="CDD" id="cd00093">
    <property type="entry name" value="HTH_XRE"/>
    <property type="match status" value="1"/>
</dbReference>
<keyword evidence="3" id="KW-0969">Cilium</keyword>
<dbReference type="PROSITE" id="PS50943">
    <property type="entry name" value="HTH_CROC1"/>
    <property type="match status" value="1"/>
</dbReference>
<dbReference type="GO" id="GO:0003677">
    <property type="term" value="F:DNA binding"/>
    <property type="evidence" value="ECO:0007669"/>
    <property type="project" value="UniProtKB-KW"/>
</dbReference>
<keyword evidence="3" id="KW-0238">DNA-binding</keyword>
<dbReference type="InterPro" id="IPR006668">
    <property type="entry name" value="Mg_transptr_MgtE_intracell_dom"/>
</dbReference>
<protein>
    <submittedName>
        <fullName evidence="3">Flagellar motility protein MotE (MotC chaperone)/DNA-binding XRE family transcriptional regulator</fullName>
    </submittedName>
</protein>
<reference evidence="3 4" key="1">
    <citation type="submission" date="2020-08" db="EMBL/GenBank/DDBJ databases">
        <title>Sequencing the genomes of 1000 actinobacteria strains.</title>
        <authorList>
            <person name="Klenk H.-P."/>
        </authorList>
    </citation>
    <scope>NUCLEOTIDE SEQUENCE [LARGE SCALE GENOMIC DNA]</scope>
    <source>
        <strain evidence="3 4">DSM 45809</strain>
    </source>
</reference>
<feature type="region of interest" description="Disordered" evidence="1">
    <location>
        <begin position="436"/>
        <end position="459"/>
    </location>
</feature>
<dbReference type="InterPro" id="IPR001387">
    <property type="entry name" value="Cro/C1-type_HTH"/>
</dbReference>
<dbReference type="Pfam" id="PF13560">
    <property type="entry name" value="HTH_31"/>
    <property type="match status" value="1"/>
</dbReference>
<dbReference type="Gene3D" id="1.10.260.40">
    <property type="entry name" value="lambda repressor-like DNA-binding domains"/>
    <property type="match status" value="1"/>
</dbReference>
<gene>
    <name evidence="3" type="ORF">BJY16_005087</name>
</gene>
<dbReference type="SMART" id="SM00530">
    <property type="entry name" value="HTH_XRE"/>
    <property type="match status" value="1"/>
</dbReference>